<reference evidence="2 3" key="1">
    <citation type="submission" date="2020-03" db="EMBL/GenBank/DDBJ databases">
        <title>WGS of actinomycetes isolated from Thailand.</title>
        <authorList>
            <person name="Thawai C."/>
        </authorList>
    </citation>
    <scope>NUCLEOTIDE SEQUENCE [LARGE SCALE GENOMIC DNA]</scope>
    <source>
        <strain evidence="2 3">HSS6-12</strain>
    </source>
</reference>
<accession>A0ABX0ZEU2</accession>
<evidence type="ECO:0000313" key="3">
    <source>
        <dbReference type="Proteomes" id="UP000783871"/>
    </source>
</evidence>
<keyword evidence="3" id="KW-1185">Reference proteome</keyword>
<dbReference type="NCBIfam" id="TIGR01643">
    <property type="entry name" value="YD_repeat_2x"/>
    <property type="match status" value="1"/>
</dbReference>
<sequence length="309" mass="34019">QWRERSSSLSEQSYSYDQAGRLTSIRDTIGGQCTTRTYGFSTSSNRTSTTEYAPGTDGACQTTTPASSRTWTYDTADRVNTAGYGYDALGRTTTVPAVDTANAAGGNVTVTYHSTDLVDTITQGGRTTDYTLDVTGERVRSWTDNASGSVVQSVHHYDGDEDSPSWTQETADRFTRPMSGLSAMAGIFDSDSAQVDWQITNLHGDLVATVHGTDEGLSRTSEANEYGTPRNPDDVGTQRYGWLGAKQRAADTPSGIILMGVRLYGFGCDLRYKGVRKFEIHFHKVRGKWRPHYHRRPGIGRHRPWDGGW</sequence>
<evidence type="ECO:0008006" key="4">
    <source>
        <dbReference type="Google" id="ProtNLM"/>
    </source>
</evidence>
<gene>
    <name evidence="2" type="ORF">HCJ94_28270</name>
</gene>
<feature type="region of interest" description="Disordered" evidence="1">
    <location>
        <begin position="40"/>
        <end position="63"/>
    </location>
</feature>
<dbReference type="InterPro" id="IPR006530">
    <property type="entry name" value="YD"/>
</dbReference>
<protein>
    <recommendedName>
        <fullName evidence="4">RHS repeat protein</fullName>
    </recommendedName>
</protein>
<evidence type="ECO:0000313" key="2">
    <source>
        <dbReference type="EMBL" id="NJP35754.1"/>
    </source>
</evidence>
<name>A0ABX0ZEU2_9ACTN</name>
<feature type="non-terminal residue" evidence="2">
    <location>
        <position position="1"/>
    </location>
</feature>
<organism evidence="2 3">
    <name type="scientific">Micromonospora thermarum</name>
    <dbReference type="NCBI Taxonomy" id="2720024"/>
    <lineage>
        <taxon>Bacteria</taxon>
        <taxon>Bacillati</taxon>
        <taxon>Actinomycetota</taxon>
        <taxon>Actinomycetes</taxon>
        <taxon>Micromonosporales</taxon>
        <taxon>Micromonosporaceae</taxon>
        <taxon>Micromonospora</taxon>
    </lineage>
</organism>
<dbReference type="Proteomes" id="UP000783871">
    <property type="component" value="Unassembled WGS sequence"/>
</dbReference>
<comment type="caution">
    <text evidence="2">The sequence shown here is derived from an EMBL/GenBank/DDBJ whole genome shotgun (WGS) entry which is preliminary data.</text>
</comment>
<dbReference type="Gene3D" id="2.180.10.10">
    <property type="entry name" value="RHS repeat-associated core"/>
    <property type="match status" value="1"/>
</dbReference>
<feature type="compositionally biased region" description="Polar residues" evidence="1">
    <location>
        <begin position="40"/>
        <end position="51"/>
    </location>
</feature>
<evidence type="ECO:0000256" key="1">
    <source>
        <dbReference type="SAM" id="MobiDB-lite"/>
    </source>
</evidence>
<proteinExistence type="predicted"/>
<dbReference type="EMBL" id="JAATEO010000055">
    <property type="protein sequence ID" value="NJP35754.1"/>
    <property type="molecule type" value="Genomic_DNA"/>
</dbReference>